<feature type="region of interest" description="Disordered" evidence="1">
    <location>
        <begin position="1"/>
        <end position="24"/>
    </location>
</feature>
<evidence type="ECO:0000313" key="2">
    <source>
        <dbReference type="EMBL" id="DAF56852.1"/>
    </source>
</evidence>
<dbReference type="EMBL" id="BK032722">
    <property type="protein sequence ID" value="DAF56852.1"/>
    <property type="molecule type" value="Genomic_DNA"/>
</dbReference>
<feature type="compositionally biased region" description="Polar residues" evidence="1">
    <location>
        <begin position="8"/>
        <end position="24"/>
    </location>
</feature>
<proteinExistence type="predicted"/>
<reference evidence="2" key="1">
    <citation type="journal article" date="2021" name="Proc. Natl. Acad. Sci. U.S.A.">
        <title>A Catalog of Tens of Thousands of Viruses from Human Metagenomes Reveals Hidden Associations with Chronic Diseases.</title>
        <authorList>
            <person name="Tisza M.J."/>
            <person name="Buck C.B."/>
        </authorList>
    </citation>
    <scope>NUCLEOTIDE SEQUENCE</scope>
    <source>
        <strain evidence="2">CtKFk2</strain>
    </source>
</reference>
<organism evidence="2">
    <name type="scientific">Siphoviridae sp. ctKFk2</name>
    <dbReference type="NCBI Taxonomy" id="2827841"/>
    <lineage>
        <taxon>Viruses</taxon>
        <taxon>Duplodnaviria</taxon>
        <taxon>Heunggongvirae</taxon>
        <taxon>Uroviricota</taxon>
        <taxon>Caudoviricetes</taxon>
    </lineage>
</organism>
<protein>
    <submittedName>
        <fullName evidence="2">Uncharacterized protein</fullName>
    </submittedName>
</protein>
<evidence type="ECO:0000256" key="1">
    <source>
        <dbReference type="SAM" id="MobiDB-lite"/>
    </source>
</evidence>
<name>A0A8S5T0G0_9CAUD</name>
<accession>A0A8S5T0G0</accession>
<sequence length="46" mass="5107">MPERSDRQSIGSSCSNKTPSEISSLRGEISTQLLLMYLHARTNVVL</sequence>